<accession>H0EFE8</accession>
<dbReference type="Proteomes" id="UP000005446">
    <property type="component" value="Unassembled WGS sequence"/>
</dbReference>
<protein>
    <submittedName>
        <fullName evidence="1">Uncharacterized protein</fullName>
    </submittedName>
</protein>
<dbReference type="AlphaFoldDB" id="H0EFE8"/>
<sequence>MLRGDMEGPVGGIEDINVESLVRHLKAGQTYDGGISESSSHEAHAWSIIIVPSLVKDESEPDEYALS</sequence>
<reference evidence="1 2" key="1">
    <citation type="journal article" date="2012" name="Eukaryot. Cell">
        <title>Genome sequence of the fungus Glarea lozoyensis: the first genome sequence of a species from the Helotiaceae family.</title>
        <authorList>
            <person name="Youssar L."/>
            <person name="Gruening B.A."/>
            <person name="Erxleben A."/>
            <person name="Guenther S."/>
            <person name="Huettel W."/>
        </authorList>
    </citation>
    <scope>NUCLEOTIDE SEQUENCE [LARGE SCALE GENOMIC DNA]</scope>
    <source>
        <strain evidence="2">ATCC 74030 / MF5533</strain>
    </source>
</reference>
<evidence type="ECO:0000313" key="2">
    <source>
        <dbReference type="Proteomes" id="UP000005446"/>
    </source>
</evidence>
<comment type="caution">
    <text evidence="1">The sequence shown here is derived from an EMBL/GenBank/DDBJ whole genome shotgun (WGS) entry which is preliminary data.</text>
</comment>
<dbReference type="Gene3D" id="1.50.10.20">
    <property type="match status" value="1"/>
</dbReference>
<proteinExistence type="predicted"/>
<evidence type="ECO:0000313" key="1">
    <source>
        <dbReference type="EMBL" id="EHL02706.1"/>
    </source>
</evidence>
<name>H0EFE8_GLAL7</name>
<organism evidence="1 2">
    <name type="scientific">Glarea lozoyensis (strain ATCC 74030 / MF5533)</name>
    <dbReference type="NCBI Taxonomy" id="1104152"/>
    <lineage>
        <taxon>Eukaryota</taxon>
        <taxon>Fungi</taxon>
        <taxon>Dikarya</taxon>
        <taxon>Ascomycota</taxon>
        <taxon>Pezizomycotina</taxon>
        <taxon>Leotiomycetes</taxon>
        <taxon>Helotiales</taxon>
        <taxon>Helotiaceae</taxon>
        <taxon>Glarea</taxon>
    </lineage>
</organism>
<dbReference type="InParanoid" id="H0EFE8"/>
<dbReference type="SUPFAM" id="SSF48239">
    <property type="entry name" value="Terpenoid cyclases/Protein prenyltransferases"/>
    <property type="match status" value="1"/>
</dbReference>
<dbReference type="EMBL" id="AGUE01000020">
    <property type="protein sequence ID" value="EHL02706.1"/>
    <property type="molecule type" value="Genomic_DNA"/>
</dbReference>
<dbReference type="InterPro" id="IPR008930">
    <property type="entry name" value="Terpenoid_cyclase/PrenylTrfase"/>
</dbReference>
<dbReference type="OrthoDB" id="24893at2759"/>
<gene>
    <name evidence="1" type="ORF">M7I_1222</name>
</gene>
<keyword evidence="2" id="KW-1185">Reference proteome</keyword>
<dbReference type="HOGENOM" id="CLU_2812598_0_0_1"/>